<protein>
    <recommendedName>
        <fullName evidence="4">DUF5105 domain-containing protein</fullName>
    </recommendedName>
</protein>
<feature type="signal peptide" evidence="1">
    <location>
        <begin position="1"/>
        <end position="25"/>
    </location>
</feature>
<keyword evidence="1" id="KW-0732">Signal</keyword>
<evidence type="ECO:0008006" key="4">
    <source>
        <dbReference type="Google" id="ProtNLM"/>
    </source>
</evidence>
<comment type="caution">
    <text evidence="2">The sequence shown here is derived from an EMBL/GenBank/DDBJ whole genome shotgun (WGS) entry which is preliminary data.</text>
</comment>
<dbReference type="Proteomes" id="UP000265643">
    <property type="component" value="Unassembled WGS sequence"/>
</dbReference>
<dbReference type="AlphaFoldDB" id="A0A391NZ24"/>
<evidence type="ECO:0000256" key="1">
    <source>
        <dbReference type="SAM" id="SignalP"/>
    </source>
</evidence>
<dbReference type="RefSeq" id="WP_119297582.1">
    <property type="nucleotide sequence ID" value="NZ_BHGK01000001.1"/>
</dbReference>
<gene>
    <name evidence="2" type="ORF">KGMB01110_07110</name>
</gene>
<sequence length="218" mass="25047">MKKKIIKGVLLLAMAVLFLTGCSRNNVEGYVEGVLNATYKGDYAKYIHLTKCSQSEAQNLHTERIDECMKALEDLQISDDLKEQYRQFFQKELETVRFTVNGKKKEKGGYNVEVSVEPYSMFQGVDQELEQKVDKYSTEVTEEALKGTPFPDENQLREKVYELLLEILNDHMNHITYGEAETINIHVTEGKHQSYSIDGSELKKLDKKLVNLKELGLE</sequence>
<dbReference type="EMBL" id="BHGK01000001">
    <property type="protein sequence ID" value="GCA66275.1"/>
    <property type="molecule type" value="Genomic_DNA"/>
</dbReference>
<evidence type="ECO:0000313" key="2">
    <source>
        <dbReference type="EMBL" id="GCA66275.1"/>
    </source>
</evidence>
<name>A0A391NZ24_9FIRM</name>
<dbReference type="PROSITE" id="PS51257">
    <property type="entry name" value="PROKAR_LIPOPROTEIN"/>
    <property type="match status" value="1"/>
</dbReference>
<proteinExistence type="predicted"/>
<feature type="chain" id="PRO_5039135409" description="DUF5105 domain-containing protein" evidence="1">
    <location>
        <begin position="26"/>
        <end position="218"/>
    </location>
</feature>
<keyword evidence="3" id="KW-1185">Reference proteome</keyword>
<reference evidence="3" key="1">
    <citation type="submission" date="2018-09" db="EMBL/GenBank/DDBJ databases">
        <title>Draft Genome Sequence of Mediterraneibacter sp. KCTC 15684.</title>
        <authorList>
            <person name="Kim J.S."/>
            <person name="Han K.I."/>
            <person name="Suh M.K."/>
            <person name="Lee K.C."/>
            <person name="Eom M.K."/>
            <person name="Lee J.H."/>
            <person name="Park S.H."/>
            <person name="Kang S.W."/>
            <person name="Park J.E."/>
            <person name="Oh B.S."/>
            <person name="Yu S.Y."/>
            <person name="Choi S.H."/>
            <person name="Lee D.H."/>
            <person name="Yoon H."/>
            <person name="Kim B."/>
            <person name="Yang S.J."/>
            <person name="Lee J.S."/>
        </authorList>
    </citation>
    <scope>NUCLEOTIDE SEQUENCE [LARGE SCALE GENOMIC DNA]</scope>
    <source>
        <strain evidence="3">KCTC 15684</strain>
    </source>
</reference>
<accession>A0A391NZ24</accession>
<organism evidence="2 3">
    <name type="scientific">Mediterraneibacter butyricigenes</name>
    <dbReference type="NCBI Taxonomy" id="2316025"/>
    <lineage>
        <taxon>Bacteria</taxon>
        <taxon>Bacillati</taxon>
        <taxon>Bacillota</taxon>
        <taxon>Clostridia</taxon>
        <taxon>Lachnospirales</taxon>
        <taxon>Lachnospiraceae</taxon>
        <taxon>Mediterraneibacter</taxon>
    </lineage>
</organism>
<evidence type="ECO:0000313" key="3">
    <source>
        <dbReference type="Proteomes" id="UP000265643"/>
    </source>
</evidence>